<accession>A0ACC1XLG9</accession>
<keyword evidence="2" id="KW-1185">Reference proteome</keyword>
<reference evidence="1 2" key="1">
    <citation type="journal article" date="2023" name="Science">
        <title>Complex scaffold remodeling in plant triterpene biosynthesis.</title>
        <authorList>
            <person name="De La Pena R."/>
            <person name="Hodgson H."/>
            <person name="Liu J.C."/>
            <person name="Stephenson M.J."/>
            <person name="Martin A.C."/>
            <person name="Owen C."/>
            <person name="Harkess A."/>
            <person name="Leebens-Mack J."/>
            <person name="Jimenez L.E."/>
            <person name="Osbourn A."/>
            <person name="Sattely E.S."/>
        </authorList>
    </citation>
    <scope>NUCLEOTIDE SEQUENCE [LARGE SCALE GENOMIC DNA]</scope>
    <source>
        <strain evidence="2">cv. JPN11</strain>
        <tissue evidence="1">Leaf</tissue>
    </source>
</reference>
<gene>
    <name evidence="1" type="ORF">OWV82_014313</name>
</gene>
<dbReference type="EMBL" id="CM051401">
    <property type="protein sequence ID" value="KAJ4711991.1"/>
    <property type="molecule type" value="Genomic_DNA"/>
</dbReference>
<sequence length="217" mass="24918">MATREQAKPLAPSAHQFYKDELDEVISKQFKLRRRRYIQCCGCFTALLLIAMVIIIVLATVIHVKDPSIRMNSVTIQHMEFFDNRTIRFDRNITLLADVSVKNPNMATLRYSSTTTTIYYEDTLVGESRIPPGFAKARRTLRMNMTVDIIPEKLLSVPSLSTDLFAYKALNMSSYTRIAGRVKVLKIFKKSVSVKMNCTITYNFSSQAIQDNCRRRD</sequence>
<name>A0ACC1XLG9_MELAZ</name>
<protein>
    <submittedName>
        <fullName evidence="1">Late embryogenesis abundant protein</fullName>
    </submittedName>
</protein>
<dbReference type="Proteomes" id="UP001164539">
    <property type="component" value="Chromosome 8"/>
</dbReference>
<evidence type="ECO:0000313" key="2">
    <source>
        <dbReference type="Proteomes" id="UP001164539"/>
    </source>
</evidence>
<comment type="caution">
    <text evidence="1">The sequence shown here is derived from an EMBL/GenBank/DDBJ whole genome shotgun (WGS) entry which is preliminary data.</text>
</comment>
<proteinExistence type="predicted"/>
<evidence type="ECO:0000313" key="1">
    <source>
        <dbReference type="EMBL" id="KAJ4711991.1"/>
    </source>
</evidence>
<organism evidence="1 2">
    <name type="scientific">Melia azedarach</name>
    <name type="common">Chinaberry tree</name>
    <dbReference type="NCBI Taxonomy" id="155640"/>
    <lineage>
        <taxon>Eukaryota</taxon>
        <taxon>Viridiplantae</taxon>
        <taxon>Streptophyta</taxon>
        <taxon>Embryophyta</taxon>
        <taxon>Tracheophyta</taxon>
        <taxon>Spermatophyta</taxon>
        <taxon>Magnoliopsida</taxon>
        <taxon>eudicotyledons</taxon>
        <taxon>Gunneridae</taxon>
        <taxon>Pentapetalae</taxon>
        <taxon>rosids</taxon>
        <taxon>malvids</taxon>
        <taxon>Sapindales</taxon>
        <taxon>Meliaceae</taxon>
        <taxon>Melia</taxon>
    </lineage>
</organism>